<sequence>MFRPRSCRVSLRFVVLEVR</sequence>
<accession>A0A5B7K9Z0</accession>
<evidence type="ECO:0000313" key="1">
    <source>
        <dbReference type="EMBL" id="MPD05811.1"/>
    </source>
</evidence>
<evidence type="ECO:0000313" key="2">
    <source>
        <dbReference type="Proteomes" id="UP000324222"/>
    </source>
</evidence>
<dbReference type="EMBL" id="VSRR010147866">
    <property type="protein sequence ID" value="MPD05811.1"/>
    <property type="molecule type" value="Genomic_DNA"/>
</dbReference>
<proteinExistence type="predicted"/>
<name>A0A5B7K9Z0_PORTR</name>
<comment type="caution">
    <text evidence="1">The sequence shown here is derived from an EMBL/GenBank/DDBJ whole genome shotgun (WGS) entry which is preliminary data.</text>
</comment>
<gene>
    <name evidence="1" type="ORF">E2C01_101579</name>
</gene>
<keyword evidence="2" id="KW-1185">Reference proteome</keyword>
<reference evidence="1 2" key="1">
    <citation type="submission" date="2019-05" db="EMBL/GenBank/DDBJ databases">
        <title>Another draft genome of Portunus trituberculatus and its Hox gene families provides insights of decapod evolution.</title>
        <authorList>
            <person name="Jeong J.-H."/>
            <person name="Song I."/>
            <person name="Kim S."/>
            <person name="Choi T."/>
            <person name="Kim D."/>
            <person name="Ryu S."/>
            <person name="Kim W."/>
        </authorList>
    </citation>
    <scope>NUCLEOTIDE SEQUENCE [LARGE SCALE GENOMIC DNA]</scope>
    <source>
        <tissue evidence="1">Muscle</tissue>
    </source>
</reference>
<dbReference type="Proteomes" id="UP000324222">
    <property type="component" value="Unassembled WGS sequence"/>
</dbReference>
<dbReference type="AlphaFoldDB" id="A0A5B7K9Z0"/>
<protein>
    <submittedName>
        <fullName evidence="1">Uncharacterized protein</fullName>
    </submittedName>
</protein>
<organism evidence="1 2">
    <name type="scientific">Portunus trituberculatus</name>
    <name type="common">Swimming crab</name>
    <name type="synonym">Neptunus trituberculatus</name>
    <dbReference type="NCBI Taxonomy" id="210409"/>
    <lineage>
        <taxon>Eukaryota</taxon>
        <taxon>Metazoa</taxon>
        <taxon>Ecdysozoa</taxon>
        <taxon>Arthropoda</taxon>
        <taxon>Crustacea</taxon>
        <taxon>Multicrustacea</taxon>
        <taxon>Malacostraca</taxon>
        <taxon>Eumalacostraca</taxon>
        <taxon>Eucarida</taxon>
        <taxon>Decapoda</taxon>
        <taxon>Pleocyemata</taxon>
        <taxon>Brachyura</taxon>
        <taxon>Eubrachyura</taxon>
        <taxon>Portunoidea</taxon>
        <taxon>Portunidae</taxon>
        <taxon>Portuninae</taxon>
        <taxon>Portunus</taxon>
    </lineage>
</organism>